<dbReference type="GO" id="GO:0016491">
    <property type="term" value="F:oxidoreductase activity"/>
    <property type="evidence" value="ECO:0007669"/>
    <property type="project" value="InterPro"/>
</dbReference>
<dbReference type="PROSITE" id="PS51379">
    <property type="entry name" value="4FE4S_FER_2"/>
    <property type="match status" value="2"/>
</dbReference>
<feature type="domain" description="4Fe-4S ferredoxin-type" evidence="7">
    <location>
        <begin position="78"/>
        <end position="107"/>
    </location>
</feature>
<gene>
    <name evidence="9" type="ORF">C4532_16490</name>
</gene>
<evidence type="ECO:0000256" key="1">
    <source>
        <dbReference type="ARBA" id="ARBA00001966"/>
    </source>
</evidence>
<evidence type="ECO:0000256" key="2">
    <source>
        <dbReference type="ARBA" id="ARBA00022485"/>
    </source>
</evidence>
<comment type="cofactor">
    <cofactor evidence="1">
        <name>[4Fe-4S] cluster</name>
        <dbReference type="ChEBI" id="CHEBI:49883"/>
    </cofactor>
</comment>
<dbReference type="SUPFAM" id="SSF54862">
    <property type="entry name" value="4Fe-4S ferredoxins"/>
    <property type="match status" value="1"/>
</dbReference>
<accession>A0A419ERH9</accession>
<proteinExistence type="predicted"/>
<evidence type="ECO:0000256" key="5">
    <source>
        <dbReference type="ARBA" id="ARBA00023004"/>
    </source>
</evidence>
<dbReference type="PIRSF" id="PIRSF000371">
    <property type="entry name" value="PFL_act_enz"/>
    <property type="match status" value="1"/>
</dbReference>
<evidence type="ECO:0000256" key="6">
    <source>
        <dbReference type="ARBA" id="ARBA00023014"/>
    </source>
</evidence>
<dbReference type="PROSITE" id="PS00198">
    <property type="entry name" value="4FE4S_FER_1"/>
    <property type="match status" value="1"/>
</dbReference>
<dbReference type="Pfam" id="PF13353">
    <property type="entry name" value="Fer4_12"/>
    <property type="match status" value="1"/>
</dbReference>
<evidence type="ECO:0000256" key="3">
    <source>
        <dbReference type="ARBA" id="ARBA00022691"/>
    </source>
</evidence>
<evidence type="ECO:0000256" key="4">
    <source>
        <dbReference type="ARBA" id="ARBA00022723"/>
    </source>
</evidence>
<dbReference type="InterPro" id="IPR017896">
    <property type="entry name" value="4Fe4S_Fe-S-bd"/>
</dbReference>
<keyword evidence="5" id="KW-0408">Iron</keyword>
<dbReference type="NCBIfam" id="TIGR02494">
    <property type="entry name" value="PFLE_PFLC"/>
    <property type="match status" value="1"/>
</dbReference>
<dbReference type="AlphaFoldDB" id="A0A419ERH9"/>
<dbReference type="Proteomes" id="UP000285961">
    <property type="component" value="Unassembled WGS sequence"/>
</dbReference>
<evidence type="ECO:0000259" key="7">
    <source>
        <dbReference type="PROSITE" id="PS51379"/>
    </source>
</evidence>
<keyword evidence="4" id="KW-0479">Metal-binding</keyword>
<sequence>MESPHGIISKIERFAIHDGPGIRTLVFMKGCPLRCLWCSSPQTQNPFPEVLYDATKCQICGCCTDACPAEAMMLSDGEGVEIDRKLCTGCGECVEACPNEALECAGRYMTPEELVKEVMKDSSFYRRSDGGITIGGGEPTMQPEFVAEFLKKAQQQYVHTAIETCGYVDWKCLEKLLEHVDLVYLDIKHMDDLMHGKLTGVSNELILGNARKLSAVRLMIIRIPIVPGCNDSHENILNTAKFAADLGENVERVDLLPYHRLGVQTYRQLGREYSLEGVEPPNERTMQRLKEIVESCGVAAQIGG</sequence>
<dbReference type="GO" id="GO:0051539">
    <property type="term" value="F:4 iron, 4 sulfur cluster binding"/>
    <property type="evidence" value="ECO:0007669"/>
    <property type="project" value="UniProtKB-KW"/>
</dbReference>
<dbReference type="InterPro" id="IPR012839">
    <property type="entry name" value="Organic_radical_activase"/>
</dbReference>
<dbReference type="Gene3D" id="3.80.30.10">
    <property type="entry name" value="pyruvate-formate lyase- activating enzyme"/>
    <property type="match status" value="1"/>
</dbReference>
<keyword evidence="2" id="KW-0004">4Fe-4S</keyword>
<dbReference type="PROSITE" id="PS51918">
    <property type="entry name" value="RADICAL_SAM"/>
    <property type="match status" value="1"/>
</dbReference>
<dbReference type="InterPro" id="IPR007197">
    <property type="entry name" value="rSAM"/>
</dbReference>
<dbReference type="Pfam" id="PF04055">
    <property type="entry name" value="Radical_SAM"/>
    <property type="match status" value="1"/>
</dbReference>
<dbReference type="Gene3D" id="3.30.70.20">
    <property type="match status" value="1"/>
</dbReference>
<dbReference type="SFLD" id="SFLDS00029">
    <property type="entry name" value="Radical_SAM"/>
    <property type="match status" value="1"/>
</dbReference>
<dbReference type="InterPro" id="IPR034457">
    <property type="entry name" value="Organic_radical-activating"/>
</dbReference>
<name>A0A419ERH9_9BACT</name>
<protein>
    <submittedName>
        <fullName evidence="9">Glycyl-radical enzyme activating protein</fullName>
    </submittedName>
</protein>
<keyword evidence="6" id="KW-0411">Iron-sulfur</keyword>
<feature type="domain" description="4Fe-4S ferredoxin-type" evidence="7">
    <location>
        <begin position="48"/>
        <end position="77"/>
    </location>
</feature>
<dbReference type="SFLD" id="SFLDG01118">
    <property type="entry name" value="activating_enzymes__group_2"/>
    <property type="match status" value="1"/>
</dbReference>
<dbReference type="GO" id="GO:0046872">
    <property type="term" value="F:metal ion binding"/>
    <property type="evidence" value="ECO:0007669"/>
    <property type="project" value="UniProtKB-KW"/>
</dbReference>
<dbReference type="InterPro" id="IPR017900">
    <property type="entry name" value="4Fe4S_Fe_S_CS"/>
</dbReference>
<keyword evidence="3" id="KW-0949">S-adenosyl-L-methionine</keyword>
<dbReference type="PANTHER" id="PTHR30352:SF4">
    <property type="entry name" value="PYRUVATE FORMATE-LYASE 2-ACTIVATING ENZYME"/>
    <property type="match status" value="1"/>
</dbReference>
<dbReference type="EMBL" id="QZKI01000119">
    <property type="protein sequence ID" value="RJP66102.1"/>
    <property type="molecule type" value="Genomic_DNA"/>
</dbReference>
<evidence type="ECO:0000313" key="10">
    <source>
        <dbReference type="Proteomes" id="UP000285961"/>
    </source>
</evidence>
<evidence type="ECO:0000313" key="9">
    <source>
        <dbReference type="EMBL" id="RJP66102.1"/>
    </source>
</evidence>
<comment type="caution">
    <text evidence="9">The sequence shown here is derived from an EMBL/GenBank/DDBJ whole genome shotgun (WGS) entry which is preliminary data.</text>
</comment>
<dbReference type="SFLD" id="SFLDG01066">
    <property type="entry name" value="organic_radical-activating_enz"/>
    <property type="match status" value="1"/>
</dbReference>
<evidence type="ECO:0000259" key="8">
    <source>
        <dbReference type="PROSITE" id="PS51918"/>
    </source>
</evidence>
<dbReference type="PANTHER" id="PTHR30352">
    <property type="entry name" value="PYRUVATE FORMATE-LYASE-ACTIVATING ENZYME"/>
    <property type="match status" value="1"/>
</dbReference>
<organism evidence="9 10">
    <name type="scientific">Candidatus Abyssobacteria bacterium SURF_17</name>
    <dbReference type="NCBI Taxonomy" id="2093361"/>
    <lineage>
        <taxon>Bacteria</taxon>
        <taxon>Pseudomonadati</taxon>
        <taxon>Candidatus Hydrogenedentota</taxon>
        <taxon>Candidatus Abyssobacteria</taxon>
    </lineage>
</organism>
<feature type="domain" description="Radical SAM core" evidence="8">
    <location>
        <begin position="17"/>
        <end position="295"/>
    </location>
</feature>
<dbReference type="InterPro" id="IPR040074">
    <property type="entry name" value="BssD/PflA/YjjW"/>
</dbReference>
<reference evidence="9 10" key="1">
    <citation type="journal article" date="2017" name="ISME J.">
        <title>Energy and carbon metabolisms in a deep terrestrial subsurface fluid microbial community.</title>
        <authorList>
            <person name="Momper L."/>
            <person name="Jungbluth S.P."/>
            <person name="Lee M.D."/>
            <person name="Amend J.P."/>
        </authorList>
    </citation>
    <scope>NUCLEOTIDE SEQUENCE [LARGE SCALE GENOMIC DNA]</scope>
    <source>
        <strain evidence="9">SURF_17</strain>
    </source>
</reference>